<dbReference type="PROSITE" id="PS51257">
    <property type="entry name" value="PROKAR_LIPOPROTEIN"/>
    <property type="match status" value="1"/>
</dbReference>
<dbReference type="PANTHER" id="PTHR30632">
    <property type="entry name" value="MOLYBDATE-BINDING PERIPLASMIC PROTEIN"/>
    <property type="match status" value="1"/>
</dbReference>
<proteinExistence type="inferred from homology"/>
<keyword evidence="3 4" id="KW-0732">Signal</keyword>
<dbReference type="Pfam" id="PF13531">
    <property type="entry name" value="SBP_bac_11"/>
    <property type="match status" value="1"/>
</dbReference>
<organism evidence="5 6">
    <name type="scientific">Agromyces allii</name>
    <dbReference type="NCBI Taxonomy" id="393607"/>
    <lineage>
        <taxon>Bacteria</taxon>
        <taxon>Bacillati</taxon>
        <taxon>Actinomycetota</taxon>
        <taxon>Actinomycetes</taxon>
        <taxon>Micrococcales</taxon>
        <taxon>Microbacteriaceae</taxon>
        <taxon>Agromyces</taxon>
    </lineage>
</organism>
<dbReference type="InterPro" id="IPR050682">
    <property type="entry name" value="ModA/WtpA"/>
</dbReference>
<keyword evidence="6" id="KW-1185">Reference proteome</keyword>
<comment type="caution">
    <text evidence="5">The sequence shown here is derived from an EMBL/GenBank/DDBJ whole genome shotgun (WGS) entry which is preliminary data.</text>
</comment>
<name>A0ABN2QMI4_9MICO</name>
<dbReference type="Gene3D" id="3.40.190.10">
    <property type="entry name" value="Periplasmic binding protein-like II"/>
    <property type="match status" value="2"/>
</dbReference>
<evidence type="ECO:0000256" key="1">
    <source>
        <dbReference type="ARBA" id="ARBA00009175"/>
    </source>
</evidence>
<dbReference type="SUPFAM" id="SSF53850">
    <property type="entry name" value="Periplasmic binding protein-like II"/>
    <property type="match status" value="1"/>
</dbReference>
<evidence type="ECO:0000313" key="6">
    <source>
        <dbReference type="Proteomes" id="UP001499954"/>
    </source>
</evidence>
<dbReference type="RefSeq" id="WP_157416783.1">
    <property type="nucleotide sequence ID" value="NZ_BAAAMK010000003.1"/>
</dbReference>
<dbReference type="InterPro" id="IPR005950">
    <property type="entry name" value="ModA"/>
</dbReference>
<protein>
    <submittedName>
        <fullName evidence="5">Molybdate ABC transporter substrate-binding protein</fullName>
    </submittedName>
</protein>
<accession>A0ABN2QMI4</accession>
<dbReference type="PIRSF" id="PIRSF004846">
    <property type="entry name" value="ModA"/>
    <property type="match status" value="1"/>
</dbReference>
<dbReference type="Proteomes" id="UP001499954">
    <property type="component" value="Unassembled WGS sequence"/>
</dbReference>
<dbReference type="PANTHER" id="PTHR30632:SF0">
    <property type="entry name" value="SULFATE-BINDING PROTEIN"/>
    <property type="match status" value="1"/>
</dbReference>
<evidence type="ECO:0000256" key="4">
    <source>
        <dbReference type="SAM" id="SignalP"/>
    </source>
</evidence>
<gene>
    <name evidence="5" type="primary">modA</name>
    <name evidence="5" type="ORF">GCM10009717_20270</name>
</gene>
<sequence>MTRTPRTTLRAATGLAAAALVALALAGCATSGGDEDPNASTPPTESTVNLEAAEVTVLAAASLTEAFDDLATQFEAANPSVEITVSYGGSGALATQIIEGAPADVFASAAEAPMQQVVDAGLATDPVVFATNTLELVVPAGNPAGVTGLDDLANPDLRIALCDESVPCGAASAKLLANEGITPAPDTLESDVKAVLTKVSLGEVDAALVYRTDVQAAGDDVEGIKVPAAADVVNRYPIAAITDPSSDASDAQIAAAAAFVAFVTGDAGRETLDAYGFGTP</sequence>
<feature type="chain" id="PRO_5045626243" evidence="4">
    <location>
        <begin position="27"/>
        <end position="280"/>
    </location>
</feature>
<feature type="signal peptide" evidence="4">
    <location>
        <begin position="1"/>
        <end position="26"/>
    </location>
</feature>
<evidence type="ECO:0000256" key="2">
    <source>
        <dbReference type="ARBA" id="ARBA00022723"/>
    </source>
</evidence>
<reference evidence="5 6" key="1">
    <citation type="journal article" date="2019" name="Int. J. Syst. Evol. Microbiol.">
        <title>The Global Catalogue of Microorganisms (GCM) 10K type strain sequencing project: providing services to taxonomists for standard genome sequencing and annotation.</title>
        <authorList>
            <consortium name="The Broad Institute Genomics Platform"/>
            <consortium name="The Broad Institute Genome Sequencing Center for Infectious Disease"/>
            <person name="Wu L."/>
            <person name="Ma J."/>
        </authorList>
    </citation>
    <scope>NUCLEOTIDE SEQUENCE [LARGE SCALE GENOMIC DNA]</scope>
    <source>
        <strain evidence="5 6">JCM 13584</strain>
    </source>
</reference>
<dbReference type="EMBL" id="BAAAMK010000003">
    <property type="protein sequence ID" value="GAA1954326.1"/>
    <property type="molecule type" value="Genomic_DNA"/>
</dbReference>
<dbReference type="NCBIfam" id="TIGR01256">
    <property type="entry name" value="modA"/>
    <property type="match status" value="1"/>
</dbReference>
<keyword evidence="2" id="KW-0479">Metal-binding</keyword>
<evidence type="ECO:0000313" key="5">
    <source>
        <dbReference type="EMBL" id="GAA1954326.1"/>
    </source>
</evidence>
<comment type="similarity">
    <text evidence="1">Belongs to the bacterial solute-binding protein ModA family.</text>
</comment>
<evidence type="ECO:0000256" key="3">
    <source>
        <dbReference type="ARBA" id="ARBA00022729"/>
    </source>
</evidence>